<comment type="caution">
    <text evidence="2">The sequence shown here is derived from an EMBL/GenBank/DDBJ whole genome shotgun (WGS) entry which is preliminary data.</text>
</comment>
<evidence type="ECO:0000256" key="1">
    <source>
        <dbReference type="SAM" id="SignalP"/>
    </source>
</evidence>
<dbReference type="Gene3D" id="2.60.40.1080">
    <property type="match status" value="2"/>
</dbReference>
<dbReference type="Proteomes" id="UP000824041">
    <property type="component" value="Unassembled WGS sequence"/>
</dbReference>
<evidence type="ECO:0000313" key="2">
    <source>
        <dbReference type="EMBL" id="HIZ22547.1"/>
    </source>
</evidence>
<dbReference type="AlphaFoldDB" id="A0A9D2IU61"/>
<name>A0A9D2IU61_9FIRM</name>
<accession>A0A9D2IU61</accession>
<feature type="chain" id="PRO_5038898798" description="BIG2 domain-containing protein" evidence="1">
    <location>
        <begin position="27"/>
        <end position="228"/>
    </location>
</feature>
<keyword evidence="1" id="KW-0732">Signal</keyword>
<evidence type="ECO:0008006" key="4">
    <source>
        <dbReference type="Google" id="ProtNLM"/>
    </source>
</evidence>
<gene>
    <name evidence="2" type="ORF">IAA21_07100</name>
</gene>
<protein>
    <recommendedName>
        <fullName evidence="4">BIG2 domain-containing protein</fullName>
    </recommendedName>
</protein>
<proteinExistence type="predicted"/>
<sequence length="228" mass="25652">MKKLKIILIAFLVALLGISSISLVHADDDIRPVGVKITTPKKTVFAGTVFELKARMTPAKADDDFLYWSVVGTKGIVQLEKDRDDDDIKIKALRAGTTKIRCQIKGTKKYSVATVTVKKPTYAFSRVGKATRTIEAGNDFELKVKRSGGLKDNDLKWSIKNRNIVQFDDDDITDDEIELEARRPGTTTVTCYNKKTKKSITFTIRVIRDRDDDNDDDDDDDNDDDDND</sequence>
<reference evidence="2" key="2">
    <citation type="submission" date="2021-04" db="EMBL/GenBank/DDBJ databases">
        <authorList>
            <person name="Gilroy R."/>
        </authorList>
    </citation>
    <scope>NUCLEOTIDE SEQUENCE</scope>
    <source>
        <strain evidence="2">14324</strain>
    </source>
</reference>
<reference evidence="2" key="1">
    <citation type="journal article" date="2021" name="PeerJ">
        <title>Extensive microbial diversity within the chicken gut microbiome revealed by metagenomics and culture.</title>
        <authorList>
            <person name="Gilroy R."/>
            <person name="Ravi A."/>
            <person name="Getino M."/>
            <person name="Pursley I."/>
            <person name="Horton D.L."/>
            <person name="Alikhan N.F."/>
            <person name="Baker D."/>
            <person name="Gharbi K."/>
            <person name="Hall N."/>
            <person name="Watson M."/>
            <person name="Adriaenssens E.M."/>
            <person name="Foster-Nyarko E."/>
            <person name="Jarju S."/>
            <person name="Secka A."/>
            <person name="Antonio M."/>
            <person name="Oren A."/>
            <person name="Chaudhuri R.R."/>
            <person name="La Ragione R."/>
            <person name="Hildebrand F."/>
            <person name="Pallen M.J."/>
        </authorList>
    </citation>
    <scope>NUCLEOTIDE SEQUENCE</scope>
    <source>
        <strain evidence="2">14324</strain>
    </source>
</reference>
<organism evidence="2 3">
    <name type="scientific">Candidatus Blautia faecigallinarum</name>
    <dbReference type="NCBI Taxonomy" id="2838488"/>
    <lineage>
        <taxon>Bacteria</taxon>
        <taxon>Bacillati</taxon>
        <taxon>Bacillota</taxon>
        <taxon>Clostridia</taxon>
        <taxon>Lachnospirales</taxon>
        <taxon>Lachnospiraceae</taxon>
        <taxon>Blautia</taxon>
    </lineage>
</organism>
<evidence type="ECO:0000313" key="3">
    <source>
        <dbReference type="Proteomes" id="UP000824041"/>
    </source>
</evidence>
<feature type="non-terminal residue" evidence="2">
    <location>
        <position position="228"/>
    </location>
</feature>
<feature type="signal peptide" evidence="1">
    <location>
        <begin position="1"/>
        <end position="26"/>
    </location>
</feature>
<dbReference type="EMBL" id="DXBU01000096">
    <property type="protein sequence ID" value="HIZ22547.1"/>
    <property type="molecule type" value="Genomic_DNA"/>
</dbReference>